<dbReference type="GO" id="GO:0004577">
    <property type="term" value="F:N-acetylglucosaminyldiphosphodolichol N-acetylglucosaminyltransferase activity"/>
    <property type="evidence" value="ECO:0007669"/>
    <property type="project" value="TreeGrafter"/>
</dbReference>
<reference evidence="9" key="1">
    <citation type="submission" date="2020-07" db="EMBL/GenBank/DDBJ databases">
        <title>Ethylene signaling mediates host invasion by parasitic plants.</title>
        <authorList>
            <person name="Yoshida S."/>
        </authorList>
    </citation>
    <scope>NUCLEOTIDE SEQUENCE</scope>
    <source>
        <strain evidence="9">Okayama</strain>
    </source>
</reference>
<dbReference type="InterPro" id="IPR013969">
    <property type="entry name" value="Oligosacch_biosynth_Alg14"/>
</dbReference>
<keyword evidence="7 8" id="KW-0472">Membrane</keyword>
<organism evidence="9 10">
    <name type="scientific">Phtheirospermum japonicum</name>
    <dbReference type="NCBI Taxonomy" id="374723"/>
    <lineage>
        <taxon>Eukaryota</taxon>
        <taxon>Viridiplantae</taxon>
        <taxon>Streptophyta</taxon>
        <taxon>Embryophyta</taxon>
        <taxon>Tracheophyta</taxon>
        <taxon>Spermatophyta</taxon>
        <taxon>Magnoliopsida</taxon>
        <taxon>eudicotyledons</taxon>
        <taxon>Gunneridae</taxon>
        <taxon>Pentapetalae</taxon>
        <taxon>asterids</taxon>
        <taxon>lamiids</taxon>
        <taxon>Lamiales</taxon>
        <taxon>Orobanchaceae</taxon>
        <taxon>Orobanchaceae incertae sedis</taxon>
        <taxon>Phtheirospermum</taxon>
    </lineage>
</organism>
<feature type="transmembrane region" description="Helical" evidence="8">
    <location>
        <begin position="76"/>
        <end position="96"/>
    </location>
</feature>
<dbReference type="PANTHER" id="PTHR12154">
    <property type="entry name" value="GLYCOSYL TRANSFERASE-RELATED"/>
    <property type="match status" value="1"/>
</dbReference>
<comment type="caution">
    <text evidence="9">The sequence shown here is derived from an EMBL/GenBank/DDBJ whole genome shotgun (WGS) entry which is preliminary data.</text>
</comment>
<dbReference type="Proteomes" id="UP000653305">
    <property type="component" value="Unassembled WGS sequence"/>
</dbReference>
<evidence type="ECO:0000256" key="1">
    <source>
        <dbReference type="ARBA" id="ARBA00004389"/>
    </source>
</evidence>
<evidence type="ECO:0000256" key="6">
    <source>
        <dbReference type="ARBA" id="ARBA00022989"/>
    </source>
</evidence>
<dbReference type="EMBL" id="BMAC01000482">
    <property type="protein sequence ID" value="GFP97319.1"/>
    <property type="molecule type" value="Genomic_DNA"/>
</dbReference>
<evidence type="ECO:0000313" key="10">
    <source>
        <dbReference type="Proteomes" id="UP000653305"/>
    </source>
</evidence>
<evidence type="ECO:0000256" key="3">
    <source>
        <dbReference type="ARBA" id="ARBA00017467"/>
    </source>
</evidence>
<keyword evidence="10" id="KW-1185">Reference proteome</keyword>
<dbReference type="Pfam" id="PF08660">
    <property type="entry name" value="Alg14"/>
    <property type="match status" value="1"/>
</dbReference>
<comment type="similarity">
    <text evidence="2">Belongs to the ALG14 family.</text>
</comment>
<comment type="subcellular location">
    <subcellularLocation>
        <location evidence="1">Endoplasmic reticulum membrane</location>
        <topology evidence="1">Single-pass membrane protein</topology>
    </subcellularLocation>
</comment>
<proteinExistence type="inferred from homology"/>
<keyword evidence="4 8" id="KW-0812">Transmembrane</keyword>
<keyword evidence="9" id="KW-0808">Transferase</keyword>
<evidence type="ECO:0000256" key="5">
    <source>
        <dbReference type="ARBA" id="ARBA00022824"/>
    </source>
</evidence>
<dbReference type="GO" id="GO:0043541">
    <property type="term" value="C:UDP-N-acetylglucosamine transferase complex"/>
    <property type="evidence" value="ECO:0007669"/>
    <property type="project" value="TreeGrafter"/>
</dbReference>
<accession>A0A830CE68</accession>
<dbReference type="OrthoDB" id="17098at2759"/>
<evidence type="ECO:0000313" key="9">
    <source>
        <dbReference type="EMBL" id="GFP97319.1"/>
    </source>
</evidence>
<evidence type="ECO:0000256" key="7">
    <source>
        <dbReference type="ARBA" id="ARBA00023136"/>
    </source>
</evidence>
<keyword evidence="5" id="KW-0256">Endoplasmic reticulum</keyword>
<dbReference type="GO" id="GO:0006488">
    <property type="term" value="P:dolichol-linked oligosaccharide biosynthetic process"/>
    <property type="evidence" value="ECO:0007669"/>
    <property type="project" value="InterPro"/>
</dbReference>
<name>A0A830CE68_9LAMI</name>
<evidence type="ECO:0000256" key="4">
    <source>
        <dbReference type="ARBA" id="ARBA00022692"/>
    </source>
</evidence>
<evidence type="ECO:0000256" key="2">
    <source>
        <dbReference type="ARBA" id="ARBA00009731"/>
    </source>
</evidence>
<protein>
    <recommendedName>
        <fullName evidence="3">UDP-N-acetylglucosamine transferase subunit ALG14</fullName>
    </recommendedName>
</protein>
<sequence length="119" mass="13513">MIKNIPQVIFCNGPGTCIPLCEIAFFFKVFGTRWSSIFYVESIARVRRLSLAGCFFTNYAWPNNCLFNGHISRVTVPGLIMLVVLCNVLILAPSVRQKIKENKVYIFFSICILIISCIK</sequence>
<keyword evidence="6 8" id="KW-1133">Transmembrane helix</keyword>
<gene>
    <name evidence="9" type="ORF">PHJA_001876000</name>
</gene>
<evidence type="ECO:0000256" key="8">
    <source>
        <dbReference type="SAM" id="Phobius"/>
    </source>
</evidence>
<dbReference type="PANTHER" id="PTHR12154:SF4">
    <property type="entry name" value="UDP-N-ACETYLGLUCOSAMINE TRANSFERASE SUBUNIT ALG14 HOMOLOG"/>
    <property type="match status" value="1"/>
</dbReference>
<feature type="transmembrane region" description="Helical" evidence="8">
    <location>
        <begin position="102"/>
        <end position="118"/>
    </location>
</feature>
<dbReference type="AlphaFoldDB" id="A0A830CE68"/>